<name>A0A4W5LZW0_9TELE</name>
<dbReference type="PANTHER" id="PTHR45983:SF3">
    <property type="entry name" value="TYROSINE-PROTEIN PHOSPHATASE NON-RECEPTOR TYPE 12"/>
    <property type="match status" value="1"/>
</dbReference>
<dbReference type="InterPro" id="IPR029021">
    <property type="entry name" value="Prot-tyrosine_phosphatase-like"/>
</dbReference>
<evidence type="ECO:0000256" key="3">
    <source>
        <dbReference type="ARBA" id="ARBA00022912"/>
    </source>
</evidence>
<keyword evidence="3" id="KW-0904">Protein phosphatase</keyword>
<dbReference type="Ensembl" id="ENSHHUT00000032401.1">
    <property type="protein sequence ID" value="ENSHHUP00000031109.1"/>
    <property type="gene ID" value="ENSHHUG00000019779.1"/>
</dbReference>
<dbReference type="PANTHER" id="PTHR45983">
    <property type="entry name" value="TYROSINE PHOSPHATSE N18, PUTATIVE-RELATED"/>
    <property type="match status" value="1"/>
</dbReference>
<dbReference type="SUPFAM" id="SSF52799">
    <property type="entry name" value="(Phosphotyrosine protein) phosphatases II"/>
    <property type="match status" value="1"/>
</dbReference>
<organism evidence="5 6">
    <name type="scientific">Hucho hucho</name>
    <name type="common">huchen</name>
    <dbReference type="NCBI Taxonomy" id="62062"/>
    <lineage>
        <taxon>Eukaryota</taxon>
        <taxon>Metazoa</taxon>
        <taxon>Chordata</taxon>
        <taxon>Craniata</taxon>
        <taxon>Vertebrata</taxon>
        <taxon>Euteleostomi</taxon>
        <taxon>Actinopterygii</taxon>
        <taxon>Neopterygii</taxon>
        <taxon>Teleostei</taxon>
        <taxon>Protacanthopterygii</taxon>
        <taxon>Salmoniformes</taxon>
        <taxon>Salmonidae</taxon>
        <taxon>Salmoninae</taxon>
        <taxon>Hucho</taxon>
    </lineage>
</organism>
<dbReference type="GO" id="GO:0005634">
    <property type="term" value="C:nucleus"/>
    <property type="evidence" value="ECO:0007669"/>
    <property type="project" value="TreeGrafter"/>
</dbReference>
<dbReference type="EC" id="3.1.3.48" evidence="1"/>
<keyword evidence="6" id="KW-1185">Reference proteome</keyword>
<protein>
    <recommendedName>
        <fullName evidence="1">protein-tyrosine-phosphatase</fullName>
        <ecNumber evidence="1">3.1.3.48</ecNumber>
    </recommendedName>
</protein>
<accession>A0A4W5LZW0</accession>
<dbReference type="GO" id="GO:0004726">
    <property type="term" value="F:non-membrane spanning protein tyrosine phosphatase activity"/>
    <property type="evidence" value="ECO:0007669"/>
    <property type="project" value="InterPro"/>
</dbReference>
<evidence type="ECO:0000256" key="1">
    <source>
        <dbReference type="ARBA" id="ARBA00013064"/>
    </source>
</evidence>
<reference evidence="5" key="3">
    <citation type="submission" date="2025-09" db="UniProtKB">
        <authorList>
            <consortium name="Ensembl"/>
        </authorList>
    </citation>
    <scope>IDENTIFICATION</scope>
</reference>
<dbReference type="Gene3D" id="3.90.190.10">
    <property type="entry name" value="Protein tyrosine phosphatase superfamily"/>
    <property type="match status" value="1"/>
</dbReference>
<dbReference type="STRING" id="62062.ENSHHUP00000031109"/>
<reference evidence="5" key="2">
    <citation type="submission" date="2025-08" db="UniProtKB">
        <authorList>
            <consortium name="Ensembl"/>
        </authorList>
    </citation>
    <scope>IDENTIFICATION</scope>
</reference>
<keyword evidence="2" id="KW-0378">Hydrolase</keyword>
<proteinExistence type="predicted"/>
<dbReference type="GO" id="GO:0005737">
    <property type="term" value="C:cytoplasm"/>
    <property type="evidence" value="ECO:0007669"/>
    <property type="project" value="TreeGrafter"/>
</dbReference>
<evidence type="ECO:0000256" key="2">
    <source>
        <dbReference type="ARBA" id="ARBA00022801"/>
    </source>
</evidence>
<dbReference type="InterPro" id="IPR047170">
    <property type="entry name" value="PTN12/18/22"/>
</dbReference>
<evidence type="ECO:0000259" key="4">
    <source>
        <dbReference type="Pfam" id="PF00102"/>
    </source>
</evidence>
<dbReference type="Pfam" id="PF00102">
    <property type="entry name" value="Y_phosphatase"/>
    <property type="match status" value="1"/>
</dbReference>
<sequence length="106" mass="12125">MSQVIVMACREFEMGRKKCERYFPQFGDEPMSFGPFRISCVSDIHTHTHTHTHTPHNHSHSLSHTHTHTHTHPSILFTELQLAHPPAALQCLILKGRAILKCLLKP</sequence>
<reference evidence="6" key="1">
    <citation type="submission" date="2018-06" db="EMBL/GenBank/DDBJ databases">
        <title>Genome assembly of Danube salmon.</title>
        <authorList>
            <person name="Macqueen D.J."/>
            <person name="Gundappa M.K."/>
        </authorList>
    </citation>
    <scope>NUCLEOTIDE SEQUENCE [LARGE SCALE GENOMIC DNA]</scope>
</reference>
<dbReference type="AlphaFoldDB" id="A0A4W5LZW0"/>
<dbReference type="InterPro" id="IPR000242">
    <property type="entry name" value="PTP_cat"/>
</dbReference>
<dbReference type="Proteomes" id="UP000314982">
    <property type="component" value="Unassembled WGS sequence"/>
</dbReference>
<evidence type="ECO:0000313" key="6">
    <source>
        <dbReference type="Proteomes" id="UP000314982"/>
    </source>
</evidence>
<feature type="domain" description="Tyrosine-protein phosphatase" evidence="4">
    <location>
        <begin position="2"/>
        <end position="70"/>
    </location>
</feature>
<evidence type="ECO:0000313" key="5">
    <source>
        <dbReference type="Ensembl" id="ENSHHUP00000031109.1"/>
    </source>
</evidence>